<protein>
    <submittedName>
        <fullName evidence="1">Uncharacterized protein</fullName>
    </submittedName>
</protein>
<dbReference type="Proteomes" id="UP000198280">
    <property type="component" value="Unassembled WGS sequence"/>
</dbReference>
<reference evidence="1 2" key="1">
    <citation type="submission" date="2017-06" db="EMBL/GenBank/DDBJ databases">
        <authorList>
            <person name="Kim H.J."/>
            <person name="Triplett B.A."/>
        </authorList>
    </citation>
    <scope>NUCLEOTIDE SEQUENCE [LARGE SCALE GENOMIC DNA]</scope>
    <source>
        <strain evidence="1 2">CGMCC 4.1858</strain>
    </source>
</reference>
<evidence type="ECO:0000313" key="1">
    <source>
        <dbReference type="EMBL" id="SNS49832.1"/>
    </source>
</evidence>
<dbReference type="AlphaFoldDB" id="A0A239F0Z6"/>
<gene>
    <name evidence="1" type="ORF">SAMN05216252_106225</name>
</gene>
<dbReference type="EMBL" id="FZOF01000006">
    <property type="protein sequence ID" value="SNS49832.1"/>
    <property type="molecule type" value="Genomic_DNA"/>
</dbReference>
<sequence>MTVHEILRAPKMTEADIAELKALRGTGPVPNAFLVRLAEHYLKAEIDGVLNPARHLAAYLDVERQTVLTYMRMARNRSIIARH</sequence>
<keyword evidence="2" id="KW-1185">Reference proteome</keyword>
<accession>A0A239F0Z6</accession>
<dbReference type="OrthoDB" id="9957695at2"/>
<organism evidence="1 2">
    <name type="scientific">Actinacidiphila glaucinigra</name>
    <dbReference type="NCBI Taxonomy" id="235986"/>
    <lineage>
        <taxon>Bacteria</taxon>
        <taxon>Bacillati</taxon>
        <taxon>Actinomycetota</taxon>
        <taxon>Actinomycetes</taxon>
        <taxon>Kitasatosporales</taxon>
        <taxon>Streptomycetaceae</taxon>
        <taxon>Actinacidiphila</taxon>
    </lineage>
</organism>
<dbReference type="RefSeq" id="WP_089224199.1">
    <property type="nucleotide sequence ID" value="NZ_FZOF01000006.1"/>
</dbReference>
<evidence type="ECO:0000313" key="2">
    <source>
        <dbReference type="Proteomes" id="UP000198280"/>
    </source>
</evidence>
<name>A0A239F0Z6_9ACTN</name>
<proteinExistence type="predicted"/>